<keyword evidence="3" id="KW-1185">Reference proteome</keyword>
<feature type="region of interest" description="Disordered" evidence="1">
    <location>
        <begin position="975"/>
        <end position="997"/>
    </location>
</feature>
<organism evidence="2 3">
    <name type="scientific">Coemansia asiatica</name>
    <dbReference type="NCBI Taxonomy" id="1052880"/>
    <lineage>
        <taxon>Eukaryota</taxon>
        <taxon>Fungi</taxon>
        <taxon>Fungi incertae sedis</taxon>
        <taxon>Zoopagomycota</taxon>
        <taxon>Kickxellomycotina</taxon>
        <taxon>Kickxellomycetes</taxon>
        <taxon>Kickxellales</taxon>
        <taxon>Kickxellaceae</taxon>
        <taxon>Coemansia</taxon>
    </lineage>
</organism>
<feature type="compositionally biased region" description="Polar residues" evidence="1">
    <location>
        <begin position="919"/>
        <end position="938"/>
    </location>
</feature>
<feature type="region of interest" description="Disordered" evidence="1">
    <location>
        <begin position="739"/>
        <end position="776"/>
    </location>
</feature>
<name>A0A9W8CL82_9FUNG</name>
<reference evidence="2" key="1">
    <citation type="submission" date="2022-07" db="EMBL/GenBank/DDBJ databases">
        <title>Phylogenomic reconstructions and comparative analyses of Kickxellomycotina fungi.</title>
        <authorList>
            <person name="Reynolds N.K."/>
            <person name="Stajich J.E."/>
            <person name="Barry K."/>
            <person name="Grigoriev I.V."/>
            <person name="Crous P."/>
            <person name="Smith M.E."/>
        </authorList>
    </citation>
    <scope>NUCLEOTIDE SEQUENCE</scope>
    <source>
        <strain evidence="2">NBRC 105413</strain>
    </source>
</reference>
<feature type="region of interest" description="Disordered" evidence="1">
    <location>
        <begin position="906"/>
        <end position="943"/>
    </location>
</feature>
<feature type="compositionally biased region" description="Polar residues" evidence="1">
    <location>
        <begin position="1301"/>
        <end position="1317"/>
    </location>
</feature>
<evidence type="ECO:0000313" key="3">
    <source>
        <dbReference type="Proteomes" id="UP001145021"/>
    </source>
</evidence>
<sequence length="1339" mass="141174">MTSGAQERAALETESTGSQRSSIDKGKEAGTVYESDSANINNYIASLHLERSNTKASAVGTIIRRKTLIKQANDPKTDQAALEQEIKHVERLASLLGRRQTRFKHKSGKVKVNHDLDETLDGFFDVYEDEKVEDILLNVGTRQLVDGKEDDSPVDPELKQQNIGAASTALIVSHQESQLDFNEDPFDKIEAMNLKKSPSGSAEYLPIDDYVTGSNDSEEARAAVAATASNASTSATSATSNIWGAASVSCIGSSKVTSNVDANLTADTLDLDSDELEASINRSNTWKRQSVILIQERQKYGPALPRIADVGDDKDSESETESELSISEMSDSTSESSESDVDDNNKGQQAAGTVPLVQRTIPKEPIAAAFFSQKTPTSAGISNREVISDYLDILDFIDSNDSPASKITQLPVADSSGGSGAIKSNVRDEKKGKKGDTSGGAFVVVDDDDGHVSSDPSRNSDSSEIELSENNDSDSDSHYLSRLGTQQTFKIANVLSSEESCNVDGNGNGKQQLAATGQGMLYESVSAGGNTGLKQVDEIKGTADNADASQASSLLASRSTLRRNRRVLSKGRSLRYGTSLSKPGTATHPGSSRSANASVRTSIASDAGIDTGVISACSQVLKQGPVQRLGTKTKMTAASIASAATTASSKSGLTAVANYTNPAAFSVAVEPEGKQQVSSSDGLARLASEAVAAASRLSTARGTRAQAVQPSNAWSSKPLPVAPDRVVRTMEVAHAAALSRPETAQGLQSSSAAAAAAARGRLHGPLPPLPQKERPRIPKDLAESGLETRAEASAALELPSSRTLFEASGKPSSLSQNRRMSVQHLHMHGVASAHQLLSALPLYQHQKPDSKPESAGMSLEEWLRRTDMLLPSNNHVEKPPPFPPGSEGKQTFNTYYYVPADKLSAGSASPSALSQSNSEIGSLSSKTRNSGRPATANSGMRAKGRVVRTVTLVPPSIPTASARRSFSSASSIHSSASHQPFSISNSPLHSRANSPFGSHRVSITSTVSIPTSTHSAANSHLEHDLEPTSTTAYVQASTASTSSPRKFFSDPPSMSNQPHTQAHAHAYVASTGSPYGSYAPTPASASAAPGFLQPNVLSAPPGDDEPAEIADAPAAEGFAEPSAPMLLEPTAPELPGQWSAAAPYAGTYAFPMPMPGYYDPAAYGYSSPGVAAGFSPQASMGFAVPVSLSMVAQQQVYQHQIPEQLYMQLQQQQVVNVPGTQSPTIVLVPERPLPQTPPTQIRPKPLGIQRPRPQSVPGEQQLHQQQEQIPPPVPPKSLPAVPKRQSKADQPAAISPPPTYEYSQNATGKRHSSTSANTAPNALASVISPCPSDFIIVSI</sequence>
<feature type="compositionally biased region" description="Polar residues" evidence="1">
    <location>
        <begin position="979"/>
        <end position="996"/>
    </location>
</feature>
<protein>
    <submittedName>
        <fullName evidence="2">Uncharacterized protein</fullName>
    </submittedName>
</protein>
<accession>A0A9W8CL82</accession>
<feature type="compositionally biased region" description="Low complexity" evidence="1">
    <location>
        <begin position="749"/>
        <end position="758"/>
    </location>
</feature>
<comment type="caution">
    <text evidence="2">The sequence shown here is derived from an EMBL/GenBank/DDBJ whole genome shotgun (WGS) entry which is preliminary data.</text>
</comment>
<feature type="compositionally biased region" description="Low complexity" evidence="1">
    <location>
        <begin position="323"/>
        <end position="336"/>
    </location>
</feature>
<evidence type="ECO:0000313" key="2">
    <source>
        <dbReference type="EMBL" id="KAJ1647880.1"/>
    </source>
</evidence>
<feature type="region of interest" description="Disordered" evidence="1">
    <location>
        <begin position="407"/>
        <end position="479"/>
    </location>
</feature>
<feature type="compositionally biased region" description="Acidic residues" evidence="1">
    <location>
        <begin position="310"/>
        <end position="322"/>
    </location>
</feature>
<feature type="compositionally biased region" description="Acidic residues" evidence="1">
    <location>
        <begin position="463"/>
        <end position="474"/>
    </location>
</feature>
<feature type="compositionally biased region" description="Polar residues" evidence="1">
    <location>
        <begin position="576"/>
        <end position="599"/>
    </location>
</feature>
<feature type="region of interest" description="Disordered" evidence="1">
    <location>
        <begin position="1037"/>
        <end position="1061"/>
    </location>
</feature>
<gene>
    <name evidence="2" type="ORF">LPJ64_000765</name>
</gene>
<feature type="region of interest" description="Disordered" evidence="1">
    <location>
        <begin position="1227"/>
        <end position="1317"/>
    </location>
</feature>
<feature type="compositionally biased region" description="Low complexity" evidence="1">
    <location>
        <begin position="1259"/>
        <end position="1268"/>
    </location>
</feature>
<evidence type="ECO:0000256" key="1">
    <source>
        <dbReference type="SAM" id="MobiDB-lite"/>
    </source>
</evidence>
<dbReference type="EMBL" id="JANBOH010000017">
    <property type="protein sequence ID" value="KAJ1647880.1"/>
    <property type="molecule type" value="Genomic_DNA"/>
</dbReference>
<dbReference type="Proteomes" id="UP001145021">
    <property type="component" value="Unassembled WGS sequence"/>
</dbReference>
<feature type="compositionally biased region" description="Basic and acidic residues" evidence="1">
    <location>
        <begin position="425"/>
        <end position="436"/>
    </location>
</feature>
<feature type="compositionally biased region" description="Low complexity" evidence="1">
    <location>
        <begin position="906"/>
        <end position="918"/>
    </location>
</feature>
<feature type="region of interest" description="Disordered" evidence="1">
    <location>
        <begin position="1"/>
        <end position="29"/>
    </location>
</feature>
<feature type="region of interest" description="Disordered" evidence="1">
    <location>
        <begin position="304"/>
        <end position="359"/>
    </location>
</feature>
<feature type="compositionally biased region" description="Low complexity" evidence="1">
    <location>
        <begin position="453"/>
        <end position="462"/>
    </location>
</feature>
<feature type="region of interest" description="Disordered" evidence="1">
    <location>
        <begin position="572"/>
        <end position="599"/>
    </location>
</feature>
<proteinExistence type="predicted"/>